<dbReference type="GO" id="GO:0015833">
    <property type="term" value="P:peptide transport"/>
    <property type="evidence" value="ECO:0007669"/>
    <property type="project" value="UniProtKB-KW"/>
</dbReference>
<evidence type="ECO:0000256" key="8">
    <source>
        <dbReference type="SAM" id="SignalP"/>
    </source>
</evidence>
<dbReference type="Proteomes" id="UP000323039">
    <property type="component" value="Unassembled WGS sequence"/>
</dbReference>
<evidence type="ECO:0000256" key="3">
    <source>
        <dbReference type="ARBA" id="ARBA00022448"/>
    </source>
</evidence>
<keyword evidence="4 8" id="KW-0732">Signal</keyword>
<protein>
    <submittedName>
        <fullName evidence="10">Peptide ABC transporter substrate-binding protein</fullName>
    </submittedName>
</protein>
<dbReference type="PANTHER" id="PTHR30290:SF10">
    <property type="entry name" value="PERIPLASMIC OLIGOPEPTIDE-BINDING PROTEIN-RELATED"/>
    <property type="match status" value="1"/>
</dbReference>
<evidence type="ECO:0000313" key="10">
    <source>
        <dbReference type="EMBL" id="KAA0964175.1"/>
    </source>
</evidence>
<accession>A0A5B0DE57</accession>
<dbReference type="GO" id="GO:0043190">
    <property type="term" value="C:ATP-binding cassette (ABC) transporter complex"/>
    <property type="evidence" value="ECO:0007669"/>
    <property type="project" value="InterPro"/>
</dbReference>
<evidence type="ECO:0000256" key="4">
    <source>
        <dbReference type="ARBA" id="ARBA00022729"/>
    </source>
</evidence>
<sequence>MLMKKSKWLAITGLVAASALFLAACGKSSTSSAKTYSYVYNTDPDTLDYVNSNRASTSDVIANLVDGLLENDQYGNLIPSLAEDWTVSKDGLTYTYKLRKDAKWYTAEGEEYAAVKAQDFVTGLKHAADEKSEALPIVQNSIKGLDAYIKGESNDFSTVGVKAIDDYTVQYTLNQPESYWNSKTTMGILFPINEEFLKKEGKDFGTVKPSGILYNGPYVLKSFTSKSVIEYSKNPNYWDKDNVKIEDVKLTYYDGSDQESLIRNFTDGAYTQARLYPTSSNYASVEKKYKDNIIFTPQNSTSYFYAFNLNRQAYSHTSKTDAQKAASKEAIQNKDFRQAINFAFDRKSFGAQMNGNEGATKIIRSLLVPPSFVQVDGKDFSDIVESQLASYGDEWQGVKLADAQDSIYNPEKAKAEFAKAKEALQAQGVEFPIHLDVPVDQTDKIMVQRTNSFKQSVEAALGQENVVIDVHQMSSDDFDNSTYFAETAAQKDYDLNMSGWSADYQDPVTYLNIFNPETGDILDNIGLTKGQNQDLASKVGLTDYKALLDQADAEKQDTNARYTKYAAAQAWLTDSSIVIPSISAGASPMVQKVVPFTKAYSYVGIKGDVYVFKGMELQDKVLTVADYQKALKKWEKEKEESNKKAQEELASHVK</sequence>
<dbReference type="InterPro" id="IPR039424">
    <property type="entry name" value="SBP_5"/>
</dbReference>
<dbReference type="Gene3D" id="3.40.190.10">
    <property type="entry name" value="Periplasmic binding protein-like II"/>
    <property type="match status" value="1"/>
</dbReference>
<dbReference type="InterPro" id="IPR000914">
    <property type="entry name" value="SBP_5_dom"/>
</dbReference>
<feature type="coiled-coil region" evidence="7">
    <location>
        <begin position="617"/>
        <end position="651"/>
    </location>
</feature>
<dbReference type="GO" id="GO:0015031">
    <property type="term" value="P:protein transport"/>
    <property type="evidence" value="ECO:0007669"/>
    <property type="project" value="UniProtKB-KW"/>
</dbReference>
<dbReference type="GO" id="GO:0042597">
    <property type="term" value="C:periplasmic space"/>
    <property type="evidence" value="ECO:0007669"/>
    <property type="project" value="UniProtKB-ARBA"/>
</dbReference>
<dbReference type="Gene3D" id="3.10.105.10">
    <property type="entry name" value="Dipeptide-binding Protein, Domain 3"/>
    <property type="match status" value="1"/>
</dbReference>
<name>A0A5B0DE57_STRCR</name>
<dbReference type="SUPFAM" id="SSF53850">
    <property type="entry name" value="Periplasmic binding protein-like II"/>
    <property type="match status" value="1"/>
</dbReference>
<dbReference type="InterPro" id="IPR023765">
    <property type="entry name" value="SBP_5_CS"/>
</dbReference>
<keyword evidence="7" id="KW-0175">Coiled coil</keyword>
<dbReference type="EMBL" id="VSJJ01000005">
    <property type="protein sequence ID" value="KAA0964175.1"/>
    <property type="molecule type" value="Genomic_DNA"/>
</dbReference>
<dbReference type="AlphaFoldDB" id="A0A5B0DE57"/>
<evidence type="ECO:0000256" key="1">
    <source>
        <dbReference type="ARBA" id="ARBA00004193"/>
    </source>
</evidence>
<dbReference type="InterPro" id="IPR030678">
    <property type="entry name" value="Peptide/Ni-bd"/>
</dbReference>
<comment type="caution">
    <text evidence="10">The sequence shown here is derived from an EMBL/GenBank/DDBJ whole genome shotgun (WGS) entry which is preliminary data.</text>
</comment>
<evidence type="ECO:0000256" key="5">
    <source>
        <dbReference type="ARBA" id="ARBA00022856"/>
    </source>
</evidence>
<feature type="signal peptide" evidence="8">
    <location>
        <begin position="1"/>
        <end position="23"/>
    </location>
</feature>
<reference evidence="10 11" key="1">
    <citation type="submission" date="2019-08" db="EMBL/GenBank/DDBJ databases">
        <title>Genome sequence and analysis of Streptococcus cristatus strain S22 isolated from throat swab of children scarlet fever in Hangzhou, China.</title>
        <authorList>
            <person name="Huang Y."/>
            <person name="Xie L."/>
        </authorList>
    </citation>
    <scope>NUCLEOTIDE SEQUENCE [LARGE SCALE GENOMIC DNA]</scope>
    <source>
        <strain evidence="10 11">S22</strain>
    </source>
</reference>
<keyword evidence="6" id="KW-0653">Protein transport</keyword>
<organism evidence="10 11">
    <name type="scientific">Streptococcus cristatus</name>
    <dbReference type="NCBI Taxonomy" id="45634"/>
    <lineage>
        <taxon>Bacteria</taxon>
        <taxon>Bacillati</taxon>
        <taxon>Bacillota</taxon>
        <taxon>Bacilli</taxon>
        <taxon>Lactobacillales</taxon>
        <taxon>Streptococcaceae</taxon>
        <taxon>Streptococcus</taxon>
    </lineage>
</organism>
<dbReference type="PIRSF" id="PIRSF002741">
    <property type="entry name" value="MppA"/>
    <property type="match status" value="1"/>
</dbReference>
<dbReference type="PANTHER" id="PTHR30290">
    <property type="entry name" value="PERIPLASMIC BINDING COMPONENT OF ABC TRANSPORTER"/>
    <property type="match status" value="1"/>
</dbReference>
<feature type="chain" id="PRO_5039079649" evidence="8">
    <location>
        <begin position="24"/>
        <end position="654"/>
    </location>
</feature>
<keyword evidence="5" id="KW-0571">Peptide transport</keyword>
<dbReference type="PROSITE" id="PS51257">
    <property type="entry name" value="PROKAR_LIPOPROTEIN"/>
    <property type="match status" value="1"/>
</dbReference>
<comment type="subcellular location">
    <subcellularLocation>
        <location evidence="1">Cell membrane</location>
        <topology evidence="1">Lipid-anchor</topology>
    </subcellularLocation>
</comment>
<gene>
    <name evidence="10" type="ORF">FXF62_06075</name>
</gene>
<keyword evidence="3" id="KW-0813">Transport</keyword>
<dbReference type="PROSITE" id="PS01040">
    <property type="entry name" value="SBP_BACTERIAL_5"/>
    <property type="match status" value="1"/>
</dbReference>
<proteinExistence type="inferred from homology"/>
<evidence type="ECO:0000256" key="6">
    <source>
        <dbReference type="ARBA" id="ARBA00022927"/>
    </source>
</evidence>
<evidence type="ECO:0000313" key="11">
    <source>
        <dbReference type="Proteomes" id="UP000323039"/>
    </source>
</evidence>
<dbReference type="Gene3D" id="3.90.76.10">
    <property type="entry name" value="Dipeptide-binding Protein, Domain 1"/>
    <property type="match status" value="1"/>
</dbReference>
<evidence type="ECO:0000256" key="2">
    <source>
        <dbReference type="ARBA" id="ARBA00005695"/>
    </source>
</evidence>
<dbReference type="Pfam" id="PF00496">
    <property type="entry name" value="SBP_bac_5"/>
    <property type="match status" value="1"/>
</dbReference>
<evidence type="ECO:0000256" key="7">
    <source>
        <dbReference type="SAM" id="Coils"/>
    </source>
</evidence>
<evidence type="ECO:0000259" key="9">
    <source>
        <dbReference type="Pfam" id="PF00496"/>
    </source>
</evidence>
<comment type="similarity">
    <text evidence="2">Belongs to the bacterial solute-binding protein 5 family.</text>
</comment>
<dbReference type="CDD" id="cd08504">
    <property type="entry name" value="PBP2_OppA"/>
    <property type="match status" value="1"/>
</dbReference>
<feature type="domain" description="Solute-binding protein family 5" evidence="9">
    <location>
        <begin position="77"/>
        <end position="518"/>
    </location>
</feature>
<dbReference type="GO" id="GO:1904680">
    <property type="term" value="F:peptide transmembrane transporter activity"/>
    <property type="evidence" value="ECO:0007669"/>
    <property type="project" value="TreeGrafter"/>
</dbReference>